<evidence type="ECO:0000256" key="11">
    <source>
        <dbReference type="ARBA" id="ARBA00029590"/>
    </source>
</evidence>
<dbReference type="PIRSF" id="PIRSF000530">
    <property type="entry name" value="Galactokinase"/>
    <property type="match status" value="1"/>
</dbReference>
<protein>
    <recommendedName>
        <fullName evidence="4">Galactokinase</fullName>
        <ecNumber evidence="3">2.7.1.6</ecNumber>
    </recommendedName>
    <alternativeName>
        <fullName evidence="11">Galactose kinase</fullName>
    </alternativeName>
</protein>
<dbReference type="UniPathway" id="UPA00214"/>
<evidence type="ECO:0000256" key="7">
    <source>
        <dbReference type="ARBA" id="ARBA00022777"/>
    </source>
</evidence>
<dbReference type="Gene3D" id="1.20.1440.340">
    <property type="match status" value="1"/>
</dbReference>
<dbReference type="PRINTS" id="PR00959">
    <property type="entry name" value="MEVGALKINASE"/>
</dbReference>
<dbReference type="Pfam" id="PF10509">
    <property type="entry name" value="GalKase_gal_bdg"/>
    <property type="match status" value="1"/>
</dbReference>
<keyword evidence="10" id="KW-0119">Carbohydrate metabolism</keyword>
<feature type="domain" description="GHMP kinase C-terminal" evidence="14">
    <location>
        <begin position="368"/>
        <end position="439"/>
    </location>
</feature>
<comment type="similarity">
    <text evidence="2">Belongs to the GHMP kinase family. GalK subfamily.</text>
</comment>
<dbReference type="FunCoup" id="F4P630">
    <property type="interactions" value="270"/>
</dbReference>
<name>F4P630_BATDJ</name>
<dbReference type="SUPFAM" id="SSF54211">
    <property type="entry name" value="Ribosomal protein S5 domain 2-like"/>
    <property type="match status" value="1"/>
</dbReference>
<dbReference type="InterPro" id="IPR036554">
    <property type="entry name" value="GHMP_kinase_C_sf"/>
</dbReference>
<keyword evidence="6" id="KW-0547">Nucleotide-binding</keyword>
<dbReference type="Gene3D" id="3.30.230.10">
    <property type="match status" value="1"/>
</dbReference>
<dbReference type="OrthoDB" id="187738at2759"/>
<keyword evidence="17" id="KW-1185">Reference proteome</keyword>
<dbReference type="EC" id="2.7.1.6" evidence="3"/>
<evidence type="ECO:0000256" key="9">
    <source>
        <dbReference type="ARBA" id="ARBA00023144"/>
    </source>
</evidence>
<dbReference type="HOGENOM" id="CLU_017814_6_2_1"/>
<evidence type="ECO:0000259" key="15">
    <source>
        <dbReference type="Pfam" id="PF10509"/>
    </source>
</evidence>
<reference evidence="16 17" key="1">
    <citation type="submission" date="2009-12" db="EMBL/GenBank/DDBJ databases">
        <title>The draft genome of Batrachochytrium dendrobatidis.</title>
        <authorList>
            <consortium name="US DOE Joint Genome Institute (JGI-PGF)"/>
            <person name="Kuo A."/>
            <person name="Salamov A."/>
            <person name="Schmutz J."/>
            <person name="Lucas S."/>
            <person name="Pitluck S."/>
            <person name="Rosenblum E."/>
            <person name="Stajich J."/>
            <person name="Eisen M."/>
            <person name="Grigoriev I.V."/>
        </authorList>
    </citation>
    <scope>NUCLEOTIDE SEQUENCE [LARGE SCALE GENOMIC DNA]</scope>
    <source>
        <strain evidence="17">JAM81 / FGSC 10211</strain>
    </source>
</reference>
<dbReference type="STRING" id="684364.F4P630"/>
<dbReference type="PRINTS" id="PR00473">
    <property type="entry name" value="GALCTOKINASE"/>
</dbReference>
<feature type="non-terminal residue" evidence="16">
    <location>
        <position position="1"/>
    </location>
</feature>
<comment type="catalytic activity">
    <reaction evidence="12">
        <text>alpha-D-galactose + ATP = alpha-D-galactose 1-phosphate + ADP + H(+)</text>
        <dbReference type="Rhea" id="RHEA:13553"/>
        <dbReference type="ChEBI" id="CHEBI:15378"/>
        <dbReference type="ChEBI" id="CHEBI:28061"/>
        <dbReference type="ChEBI" id="CHEBI:30616"/>
        <dbReference type="ChEBI" id="CHEBI:58336"/>
        <dbReference type="ChEBI" id="CHEBI:456216"/>
        <dbReference type="EC" id="2.7.1.6"/>
    </reaction>
    <physiologicalReaction direction="left-to-right" evidence="12">
        <dbReference type="Rhea" id="RHEA:13554"/>
    </physiologicalReaction>
</comment>
<dbReference type="InterPro" id="IPR013750">
    <property type="entry name" value="GHMP_kinase_C_dom"/>
</dbReference>
<dbReference type="FunFam" id="1.20.1440.340:FF:000003">
    <property type="entry name" value="GAL1p Galactokinase"/>
    <property type="match status" value="1"/>
</dbReference>
<evidence type="ECO:0000313" key="17">
    <source>
        <dbReference type="Proteomes" id="UP000007241"/>
    </source>
</evidence>
<dbReference type="Gene3D" id="3.30.70.3170">
    <property type="match status" value="1"/>
</dbReference>
<evidence type="ECO:0000256" key="12">
    <source>
        <dbReference type="ARBA" id="ARBA00049538"/>
    </source>
</evidence>
<dbReference type="Pfam" id="PF00288">
    <property type="entry name" value="GHMP_kinases_N"/>
    <property type="match status" value="1"/>
</dbReference>
<dbReference type="InterPro" id="IPR006203">
    <property type="entry name" value="GHMP_knse_ATP-bd_CS"/>
</dbReference>
<evidence type="ECO:0000259" key="14">
    <source>
        <dbReference type="Pfam" id="PF08544"/>
    </source>
</evidence>
<keyword evidence="9" id="KW-0299">Galactose metabolism</keyword>
<dbReference type="Pfam" id="PF08544">
    <property type="entry name" value="GHMP_kinases_C"/>
    <property type="match status" value="1"/>
</dbReference>
<gene>
    <name evidence="16" type="ORF">BATDEDRAFT_12333</name>
</gene>
<dbReference type="InterPro" id="IPR019741">
    <property type="entry name" value="Galactokinase_CS"/>
</dbReference>
<evidence type="ECO:0000256" key="6">
    <source>
        <dbReference type="ARBA" id="ARBA00022741"/>
    </source>
</evidence>
<evidence type="ECO:0000256" key="10">
    <source>
        <dbReference type="ARBA" id="ARBA00023277"/>
    </source>
</evidence>
<evidence type="ECO:0000259" key="13">
    <source>
        <dbReference type="Pfam" id="PF00288"/>
    </source>
</evidence>
<dbReference type="GO" id="GO:0005524">
    <property type="term" value="F:ATP binding"/>
    <property type="evidence" value="ECO:0007669"/>
    <property type="project" value="UniProtKB-KW"/>
</dbReference>
<evidence type="ECO:0000313" key="16">
    <source>
        <dbReference type="EMBL" id="EGF79531.1"/>
    </source>
</evidence>
<evidence type="ECO:0000256" key="5">
    <source>
        <dbReference type="ARBA" id="ARBA00022679"/>
    </source>
</evidence>
<dbReference type="InterPro" id="IPR006206">
    <property type="entry name" value="Mevalonate/galactokinase"/>
</dbReference>
<dbReference type="InterPro" id="IPR000705">
    <property type="entry name" value="Galactokinase"/>
</dbReference>
<organism evidence="16 17">
    <name type="scientific">Batrachochytrium dendrobatidis (strain JAM81 / FGSC 10211)</name>
    <name type="common">Frog chytrid fungus</name>
    <dbReference type="NCBI Taxonomy" id="684364"/>
    <lineage>
        <taxon>Eukaryota</taxon>
        <taxon>Fungi</taxon>
        <taxon>Fungi incertae sedis</taxon>
        <taxon>Chytridiomycota</taxon>
        <taxon>Chytridiomycota incertae sedis</taxon>
        <taxon>Chytridiomycetes</taxon>
        <taxon>Rhizophydiales</taxon>
        <taxon>Rhizophydiales incertae sedis</taxon>
        <taxon>Batrachochytrium</taxon>
    </lineage>
</organism>
<dbReference type="GO" id="GO:0006012">
    <property type="term" value="P:galactose metabolic process"/>
    <property type="evidence" value="ECO:0000318"/>
    <property type="project" value="GO_Central"/>
</dbReference>
<dbReference type="InterPro" id="IPR020568">
    <property type="entry name" value="Ribosomal_Su5_D2-typ_SF"/>
</dbReference>
<proteinExistence type="inferred from homology"/>
<dbReference type="NCBIfam" id="TIGR00131">
    <property type="entry name" value="gal_kin"/>
    <property type="match status" value="1"/>
</dbReference>
<comment type="pathway">
    <text evidence="1">Carbohydrate metabolism; galactose metabolism.</text>
</comment>
<evidence type="ECO:0000256" key="8">
    <source>
        <dbReference type="ARBA" id="ARBA00022840"/>
    </source>
</evidence>
<evidence type="ECO:0000256" key="3">
    <source>
        <dbReference type="ARBA" id="ARBA00012315"/>
    </source>
</evidence>
<keyword evidence="7" id="KW-0418">Kinase</keyword>
<dbReference type="InParanoid" id="F4P630"/>
<dbReference type="EMBL" id="GL882886">
    <property type="protein sequence ID" value="EGF79531.1"/>
    <property type="molecule type" value="Genomic_DNA"/>
</dbReference>
<dbReference type="GO" id="GO:0004335">
    <property type="term" value="F:galactokinase activity"/>
    <property type="evidence" value="ECO:0000318"/>
    <property type="project" value="GO_Central"/>
</dbReference>
<sequence length="477" mass="52717">RYSSLIQAYHDKFGKRPDWLVRSPGRVNLIGEHIDYAGYSVLPMAIDRDVVIAVSTRPIQDTFKIDVCNMNDSVYPSRSFETASEQPIQIDSTINEWSNYFRCGCKGALKDIDPISRRSIQALVSGTIPAGAGLSSSSAFVCASTIATLVSHDILKSKGEIIHMAIQGEHYAGVQTGGMDQSISIMGVQGSVLLIHFYPTLSAIPITFPTLFETPVFVIANTLVTADKHASAHRNYNLRVVETRLVAALLAKKLGVFDAHQLFTLRHLQNLYFSKCTVAHADTAQLKILMGLVSEHIKSEPYTLNEVAQLLGVDENNARKTYVENISIHEADGFKLYQRAMHVFSEARRVLLFRDTCASVDGNSDSFLQELGCLMNQSQDSCRDLYDCSCPEIDQLTKICRNAGAFGSRLTGAGWGGCTVSLIKESDTKAFIEKVKQEYYFTKWPMWKFDPDALAKIDDYIFASKPGCGAALFSGTL</sequence>
<dbReference type="PROSITE" id="PS00627">
    <property type="entry name" value="GHMP_KINASES_ATP"/>
    <property type="match status" value="1"/>
</dbReference>
<dbReference type="RefSeq" id="XP_006679797.1">
    <property type="nucleotide sequence ID" value="XM_006679734.1"/>
</dbReference>
<dbReference type="PANTHER" id="PTHR10457:SF7">
    <property type="entry name" value="GALACTOKINASE-RELATED"/>
    <property type="match status" value="1"/>
</dbReference>
<dbReference type="InterPro" id="IPR019539">
    <property type="entry name" value="GalKase_N"/>
</dbReference>
<dbReference type="SUPFAM" id="SSF55060">
    <property type="entry name" value="GHMP Kinase, C-terminal domain"/>
    <property type="match status" value="1"/>
</dbReference>
<dbReference type="PANTHER" id="PTHR10457">
    <property type="entry name" value="MEVALONATE KINASE/GALACTOKINASE"/>
    <property type="match status" value="1"/>
</dbReference>
<dbReference type="GO" id="GO:0005829">
    <property type="term" value="C:cytosol"/>
    <property type="evidence" value="ECO:0000318"/>
    <property type="project" value="GO_Central"/>
</dbReference>
<evidence type="ECO:0000256" key="1">
    <source>
        <dbReference type="ARBA" id="ARBA00004947"/>
    </source>
</evidence>
<accession>F4P630</accession>
<feature type="domain" description="Galactokinase N-terminal" evidence="15">
    <location>
        <begin position="8"/>
        <end position="55"/>
    </location>
</feature>
<dbReference type="Proteomes" id="UP000007241">
    <property type="component" value="Unassembled WGS sequence"/>
</dbReference>
<dbReference type="AlphaFoldDB" id="F4P630"/>
<dbReference type="OMA" id="GFHDTYF"/>
<dbReference type="InterPro" id="IPR014721">
    <property type="entry name" value="Ribsml_uS5_D2-typ_fold_subgr"/>
</dbReference>
<keyword evidence="5" id="KW-0808">Transferase</keyword>
<evidence type="ECO:0000256" key="4">
    <source>
        <dbReference type="ARBA" id="ARBA00019487"/>
    </source>
</evidence>
<feature type="domain" description="GHMP kinase N-terminal" evidence="13">
    <location>
        <begin position="113"/>
        <end position="187"/>
    </location>
</feature>
<dbReference type="InterPro" id="IPR006204">
    <property type="entry name" value="GHMP_kinase_N_dom"/>
</dbReference>
<dbReference type="GeneID" id="18236680"/>
<keyword evidence="8" id="KW-0067">ATP-binding</keyword>
<evidence type="ECO:0000256" key="2">
    <source>
        <dbReference type="ARBA" id="ARBA00006566"/>
    </source>
</evidence>
<dbReference type="PROSITE" id="PS00106">
    <property type="entry name" value="GALACTOKINASE"/>
    <property type="match status" value="1"/>
</dbReference>